<proteinExistence type="predicted"/>
<organism evidence="2 3">
    <name type="scientific">Sesamum angolense</name>
    <dbReference type="NCBI Taxonomy" id="2727404"/>
    <lineage>
        <taxon>Eukaryota</taxon>
        <taxon>Viridiplantae</taxon>
        <taxon>Streptophyta</taxon>
        <taxon>Embryophyta</taxon>
        <taxon>Tracheophyta</taxon>
        <taxon>Spermatophyta</taxon>
        <taxon>Magnoliopsida</taxon>
        <taxon>eudicotyledons</taxon>
        <taxon>Gunneridae</taxon>
        <taxon>Pentapetalae</taxon>
        <taxon>asterids</taxon>
        <taxon>lamiids</taxon>
        <taxon>Lamiales</taxon>
        <taxon>Pedaliaceae</taxon>
        <taxon>Sesamum</taxon>
    </lineage>
</organism>
<comment type="caution">
    <text evidence="2">The sequence shown here is derived from an EMBL/GenBank/DDBJ whole genome shotgun (WGS) entry which is preliminary data.</text>
</comment>
<dbReference type="PANTHER" id="PTHR35717">
    <property type="entry name" value="OS05G0156200 PROTEIN"/>
    <property type="match status" value="1"/>
</dbReference>
<evidence type="ECO:0000256" key="1">
    <source>
        <dbReference type="SAM" id="MobiDB-lite"/>
    </source>
</evidence>
<evidence type="ECO:0000313" key="2">
    <source>
        <dbReference type="EMBL" id="KAK4406956.1"/>
    </source>
</evidence>
<feature type="compositionally biased region" description="Low complexity" evidence="1">
    <location>
        <begin position="7"/>
        <end position="28"/>
    </location>
</feature>
<protein>
    <submittedName>
        <fullName evidence="2">Uncharacterized protein</fullName>
    </submittedName>
</protein>
<reference evidence="2" key="2">
    <citation type="journal article" date="2024" name="Plant">
        <title>Genomic evolution and insights into agronomic trait innovations of Sesamum species.</title>
        <authorList>
            <person name="Miao H."/>
            <person name="Wang L."/>
            <person name="Qu L."/>
            <person name="Liu H."/>
            <person name="Sun Y."/>
            <person name="Le M."/>
            <person name="Wang Q."/>
            <person name="Wei S."/>
            <person name="Zheng Y."/>
            <person name="Lin W."/>
            <person name="Duan Y."/>
            <person name="Cao H."/>
            <person name="Xiong S."/>
            <person name="Wang X."/>
            <person name="Wei L."/>
            <person name="Li C."/>
            <person name="Ma Q."/>
            <person name="Ju M."/>
            <person name="Zhao R."/>
            <person name="Li G."/>
            <person name="Mu C."/>
            <person name="Tian Q."/>
            <person name="Mei H."/>
            <person name="Zhang T."/>
            <person name="Gao T."/>
            <person name="Zhang H."/>
        </authorList>
    </citation>
    <scope>NUCLEOTIDE SEQUENCE</scope>
    <source>
        <strain evidence="2">K16</strain>
    </source>
</reference>
<dbReference type="PANTHER" id="PTHR35717:SF1">
    <property type="entry name" value="OS05G0156200 PROTEIN"/>
    <property type="match status" value="1"/>
</dbReference>
<feature type="compositionally biased region" description="Polar residues" evidence="1">
    <location>
        <begin position="199"/>
        <end position="210"/>
    </location>
</feature>
<dbReference type="AlphaFoldDB" id="A0AAE2C2S4"/>
<feature type="region of interest" description="Disordered" evidence="1">
    <location>
        <begin position="155"/>
        <end position="226"/>
    </location>
</feature>
<evidence type="ECO:0000313" key="3">
    <source>
        <dbReference type="Proteomes" id="UP001289374"/>
    </source>
</evidence>
<sequence>MGPEGNATASSSSSSSPTATAAGVASPSIKRGRDPEDEVYVDNLHSHKRYLSEIMASSLNGLTVGDPLSENLMDSPVRSESIPYVRPFFAFNVYELRFVHSYLAYWLNKSKDTVNQETQACSDHVSSNFERSQSIVEIWSIHQCQKTQMTQDIESSTNTCSSQPESAPTSPVSPYRCQKPLSGFVSGPPTTSYPSPSGIASTSASPQPRQRGSDTEGRFPSSPSDICHSADLRRAALLRSVQMRAQPVGSSNFELPLSPGQESGNNIEAEERPCSYMKLDVDERAIRLLNVKTRISLAGC</sequence>
<dbReference type="Proteomes" id="UP001289374">
    <property type="component" value="Unassembled WGS sequence"/>
</dbReference>
<reference evidence="2" key="1">
    <citation type="submission" date="2020-06" db="EMBL/GenBank/DDBJ databases">
        <authorList>
            <person name="Li T."/>
            <person name="Hu X."/>
            <person name="Zhang T."/>
            <person name="Song X."/>
            <person name="Zhang H."/>
            <person name="Dai N."/>
            <person name="Sheng W."/>
            <person name="Hou X."/>
            <person name="Wei L."/>
        </authorList>
    </citation>
    <scope>NUCLEOTIDE SEQUENCE</scope>
    <source>
        <strain evidence="2">K16</strain>
        <tissue evidence="2">Leaf</tissue>
    </source>
</reference>
<feature type="compositionally biased region" description="Polar residues" evidence="1">
    <location>
        <begin position="155"/>
        <end position="172"/>
    </location>
</feature>
<name>A0AAE2C2S4_9LAMI</name>
<keyword evidence="3" id="KW-1185">Reference proteome</keyword>
<feature type="compositionally biased region" description="Low complexity" evidence="1">
    <location>
        <begin position="186"/>
        <end position="198"/>
    </location>
</feature>
<dbReference type="EMBL" id="JACGWL010000002">
    <property type="protein sequence ID" value="KAK4406956.1"/>
    <property type="molecule type" value="Genomic_DNA"/>
</dbReference>
<feature type="region of interest" description="Disordered" evidence="1">
    <location>
        <begin position="1"/>
        <end position="35"/>
    </location>
</feature>
<gene>
    <name evidence="2" type="ORF">Sango_0276600</name>
</gene>
<accession>A0AAE2C2S4</accession>